<organism evidence="4 5">
    <name type="scientific">Rehmannia glutinosa</name>
    <name type="common">Chinese foxglove</name>
    <dbReference type="NCBI Taxonomy" id="99300"/>
    <lineage>
        <taxon>Eukaryota</taxon>
        <taxon>Viridiplantae</taxon>
        <taxon>Streptophyta</taxon>
        <taxon>Embryophyta</taxon>
        <taxon>Tracheophyta</taxon>
        <taxon>Spermatophyta</taxon>
        <taxon>Magnoliopsida</taxon>
        <taxon>eudicotyledons</taxon>
        <taxon>Gunneridae</taxon>
        <taxon>Pentapetalae</taxon>
        <taxon>asterids</taxon>
        <taxon>lamiids</taxon>
        <taxon>Lamiales</taxon>
        <taxon>Orobanchaceae</taxon>
        <taxon>Rehmannieae</taxon>
        <taxon>Rehmannia</taxon>
    </lineage>
</organism>
<name>A0ABR0VQS0_REHGL</name>
<protein>
    <recommendedName>
        <fullName evidence="3">D-isomer specific 2-hydroxyacid dehydrogenase NAD-binding domain-containing protein</fullName>
    </recommendedName>
</protein>
<evidence type="ECO:0000256" key="2">
    <source>
        <dbReference type="SAM" id="MobiDB-lite"/>
    </source>
</evidence>
<evidence type="ECO:0000313" key="5">
    <source>
        <dbReference type="Proteomes" id="UP001318860"/>
    </source>
</evidence>
<dbReference type="Proteomes" id="UP001318860">
    <property type="component" value="Unassembled WGS sequence"/>
</dbReference>
<dbReference type="EMBL" id="JABTTQ020000824">
    <property type="protein sequence ID" value="KAK6137600.1"/>
    <property type="molecule type" value="Genomic_DNA"/>
</dbReference>
<keyword evidence="5" id="KW-1185">Reference proteome</keyword>
<dbReference type="PANTHER" id="PTHR10996">
    <property type="entry name" value="2-HYDROXYACID DEHYDROGENASE-RELATED"/>
    <property type="match status" value="1"/>
</dbReference>
<evidence type="ECO:0000256" key="1">
    <source>
        <dbReference type="ARBA" id="ARBA00023002"/>
    </source>
</evidence>
<dbReference type="InterPro" id="IPR036291">
    <property type="entry name" value="NAD(P)-bd_dom_sf"/>
</dbReference>
<dbReference type="InterPro" id="IPR050223">
    <property type="entry name" value="D-isomer_2-hydroxyacid_DH"/>
</dbReference>
<dbReference type="Gene3D" id="3.40.50.720">
    <property type="entry name" value="NAD(P)-binding Rossmann-like Domain"/>
    <property type="match status" value="2"/>
</dbReference>
<keyword evidence="1" id="KW-0560">Oxidoreductase</keyword>
<dbReference type="SUPFAM" id="SSF51735">
    <property type="entry name" value="NAD(P)-binding Rossmann-fold domains"/>
    <property type="match status" value="1"/>
</dbReference>
<evidence type="ECO:0000313" key="4">
    <source>
        <dbReference type="EMBL" id="KAK6137600.1"/>
    </source>
</evidence>
<feature type="domain" description="D-isomer specific 2-hydroxyacid dehydrogenase NAD-binding" evidence="3">
    <location>
        <begin position="84"/>
        <end position="233"/>
    </location>
</feature>
<dbReference type="InterPro" id="IPR006140">
    <property type="entry name" value="D-isomer_DH_NAD-bd"/>
</dbReference>
<dbReference type="Pfam" id="PF02826">
    <property type="entry name" value="2-Hacid_dh_C"/>
    <property type="match status" value="1"/>
</dbReference>
<gene>
    <name evidence="4" type="ORF">DH2020_028657</name>
</gene>
<feature type="region of interest" description="Disordered" evidence="2">
    <location>
        <begin position="1"/>
        <end position="22"/>
    </location>
</feature>
<evidence type="ECO:0000259" key="3">
    <source>
        <dbReference type="Pfam" id="PF02826"/>
    </source>
</evidence>
<reference evidence="4 5" key="1">
    <citation type="journal article" date="2021" name="Comput. Struct. Biotechnol. J.">
        <title>De novo genome assembly of the potent medicinal plant Rehmannia glutinosa using nanopore technology.</title>
        <authorList>
            <person name="Ma L."/>
            <person name="Dong C."/>
            <person name="Song C."/>
            <person name="Wang X."/>
            <person name="Zheng X."/>
            <person name="Niu Y."/>
            <person name="Chen S."/>
            <person name="Feng W."/>
        </authorList>
    </citation>
    <scope>NUCLEOTIDE SEQUENCE [LARGE SCALE GENOMIC DNA]</scope>
    <source>
        <strain evidence="4">DH-2019</strain>
    </source>
</reference>
<sequence>MAGLKPFPVDYSSPEHETPIIGEQPPTVAAANQCRQPEQKLPLLLLHRFQNFKYPAIECVIGTITGINHFDLAAVAAAAVASASRPRRRLSDDVSGKRVGIVGLGNIGSRIAKRFEAFGCTIAYNSRNIKSHATYTYYANIVDLASNIDILIVCCALTNETYHVINKDVMTALGKTGIIVNVGRGALIDENELVEFLVRGEIGGAGLDVFEHEPRVPEELLALDNVVLSPHRAAFTSDSFQALEKLVLHNLHAFFSNEPLKTEIRLD</sequence>
<dbReference type="PANTHER" id="PTHR10996:SF268">
    <property type="entry name" value="GLYOXYLATE_HYDROXYPYRUVATE REDUCTASE HPR3"/>
    <property type="match status" value="1"/>
</dbReference>
<comment type="caution">
    <text evidence="4">The sequence shown here is derived from an EMBL/GenBank/DDBJ whole genome shotgun (WGS) entry which is preliminary data.</text>
</comment>
<proteinExistence type="predicted"/>
<accession>A0ABR0VQS0</accession>